<dbReference type="Proteomes" id="UP000235672">
    <property type="component" value="Unassembled WGS sequence"/>
</dbReference>
<evidence type="ECO:0000313" key="2">
    <source>
        <dbReference type="Proteomes" id="UP000235672"/>
    </source>
</evidence>
<protein>
    <submittedName>
        <fullName evidence="1">Uncharacterized protein</fullName>
    </submittedName>
</protein>
<evidence type="ECO:0000313" key="1">
    <source>
        <dbReference type="EMBL" id="PMD16704.1"/>
    </source>
</evidence>
<name>A0A2J6PRP8_9HELO</name>
<keyword evidence="2" id="KW-1185">Reference proteome</keyword>
<accession>A0A2J6PRP8</accession>
<dbReference type="EMBL" id="KZ613504">
    <property type="protein sequence ID" value="PMD16704.1"/>
    <property type="molecule type" value="Genomic_DNA"/>
</dbReference>
<dbReference type="AlphaFoldDB" id="A0A2J6PRP8"/>
<organism evidence="1 2">
    <name type="scientific">Hyaloscypha hepaticicola</name>
    <dbReference type="NCBI Taxonomy" id="2082293"/>
    <lineage>
        <taxon>Eukaryota</taxon>
        <taxon>Fungi</taxon>
        <taxon>Dikarya</taxon>
        <taxon>Ascomycota</taxon>
        <taxon>Pezizomycotina</taxon>
        <taxon>Leotiomycetes</taxon>
        <taxon>Helotiales</taxon>
        <taxon>Hyaloscyphaceae</taxon>
        <taxon>Hyaloscypha</taxon>
    </lineage>
</organism>
<gene>
    <name evidence="1" type="ORF">NA56DRAFT_730843</name>
</gene>
<reference evidence="1 2" key="1">
    <citation type="submission" date="2016-05" db="EMBL/GenBank/DDBJ databases">
        <title>A degradative enzymes factory behind the ericoid mycorrhizal symbiosis.</title>
        <authorList>
            <consortium name="DOE Joint Genome Institute"/>
            <person name="Martino E."/>
            <person name="Morin E."/>
            <person name="Grelet G."/>
            <person name="Kuo A."/>
            <person name="Kohler A."/>
            <person name="Daghino S."/>
            <person name="Barry K."/>
            <person name="Choi C."/>
            <person name="Cichocki N."/>
            <person name="Clum A."/>
            <person name="Copeland A."/>
            <person name="Hainaut M."/>
            <person name="Haridas S."/>
            <person name="Labutti K."/>
            <person name="Lindquist E."/>
            <person name="Lipzen A."/>
            <person name="Khouja H.-R."/>
            <person name="Murat C."/>
            <person name="Ohm R."/>
            <person name="Olson A."/>
            <person name="Spatafora J."/>
            <person name="Veneault-Fourrey C."/>
            <person name="Henrissat B."/>
            <person name="Grigoriev I."/>
            <person name="Martin F."/>
            <person name="Perotto S."/>
        </authorList>
    </citation>
    <scope>NUCLEOTIDE SEQUENCE [LARGE SCALE GENOMIC DNA]</scope>
    <source>
        <strain evidence="1 2">UAMH 7357</strain>
    </source>
</reference>
<proteinExistence type="predicted"/>
<sequence length="198" mass="23014">MTIAARVRAGRAAMKEGLLDIFPRPVTNPFLGQRCQWHQQTPKDCGLLLSRYPKLADLPHFVYCFGRDLPAELRRHIYAYLFPPRAGIDKIRILDDNRKQSDDRTYRDTFCEIQGIVEIFHQLRKCQIEIRGYITDERKKKAARMKWVARKVVPEMLQYLGQVLLPQLTCHELTDANLPIDSPKVMSNLSKFQTGRTS</sequence>